<dbReference type="SMART" id="SM00220">
    <property type="entry name" value="S_TKc"/>
    <property type="match status" value="1"/>
</dbReference>
<comment type="caution">
    <text evidence="3">The sequence shown here is derived from an EMBL/GenBank/DDBJ whole genome shotgun (WGS) entry which is preliminary data.</text>
</comment>
<dbReference type="EMBL" id="NHYD01001486">
    <property type="protein sequence ID" value="PPQ91059.1"/>
    <property type="molecule type" value="Genomic_DNA"/>
</dbReference>
<dbReference type="PROSITE" id="PS00108">
    <property type="entry name" value="PROTEIN_KINASE_ST"/>
    <property type="match status" value="1"/>
</dbReference>
<dbReference type="Gene3D" id="1.10.510.10">
    <property type="entry name" value="Transferase(Phosphotransferase) domain 1"/>
    <property type="match status" value="1"/>
</dbReference>
<dbReference type="SUPFAM" id="SSF56112">
    <property type="entry name" value="Protein kinase-like (PK-like)"/>
    <property type="match status" value="1"/>
</dbReference>
<dbReference type="Proteomes" id="UP000283269">
    <property type="component" value="Unassembled WGS sequence"/>
</dbReference>
<reference evidence="3 4" key="1">
    <citation type="journal article" date="2018" name="Evol. Lett.">
        <title>Horizontal gene cluster transfer increased hallucinogenic mushroom diversity.</title>
        <authorList>
            <person name="Reynolds H.T."/>
            <person name="Vijayakumar V."/>
            <person name="Gluck-Thaler E."/>
            <person name="Korotkin H.B."/>
            <person name="Matheny P.B."/>
            <person name="Slot J.C."/>
        </authorList>
    </citation>
    <scope>NUCLEOTIDE SEQUENCE [LARGE SCALE GENOMIC DNA]</scope>
    <source>
        <strain evidence="3 4">2631</strain>
    </source>
</reference>
<protein>
    <recommendedName>
        <fullName evidence="2">Protein kinase domain-containing protein</fullName>
    </recommendedName>
</protein>
<dbReference type="Gene3D" id="3.30.200.20">
    <property type="entry name" value="Phosphorylase Kinase, domain 1"/>
    <property type="match status" value="1"/>
</dbReference>
<organism evidence="3 4">
    <name type="scientific">Psilocybe cyanescens</name>
    <dbReference type="NCBI Taxonomy" id="93625"/>
    <lineage>
        <taxon>Eukaryota</taxon>
        <taxon>Fungi</taxon>
        <taxon>Dikarya</taxon>
        <taxon>Basidiomycota</taxon>
        <taxon>Agaricomycotina</taxon>
        <taxon>Agaricomycetes</taxon>
        <taxon>Agaricomycetidae</taxon>
        <taxon>Agaricales</taxon>
        <taxon>Agaricineae</taxon>
        <taxon>Strophariaceae</taxon>
        <taxon>Psilocybe</taxon>
    </lineage>
</organism>
<evidence type="ECO:0000313" key="3">
    <source>
        <dbReference type="EMBL" id="PPQ91059.1"/>
    </source>
</evidence>
<dbReference type="GO" id="GO:0031032">
    <property type="term" value="P:actomyosin structure organization"/>
    <property type="evidence" value="ECO:0007669"/>
    <property type="project" value="TreeGrafter"/>
</dbReference>
<dbReference type="Pfam" id="PF00069">
    <property type="entry name" value="Pkinase"/>
    <property type="match status" value="1"/>
</dbReference>
<gene>
    <name evidence="3" type="ORF">CVT25_014723</name>
</gene>
<dbReference type="GO" id="GO:0004674">
    <property type="term" value="F:protein serine/threonine kinase activity"/>
    <property type="evidence" value="ECO:0007669"/>
    <property type="project" value="TreeGrafter"/>
</dbReference>
<keyword evidence="4" id="KW-1185">Reference proteome</keyword>
<dbReference type="PANTHER" id="PTHR22988">
    <property type="entry name" value="MYOTONIC DYSTROPHY S/T KINASE-RELATED"/>
    <property type="match status" value="1"/>
</dbReference>
<dbReference type="InterPro" id="IPR008271">
    <property type="entry name" value="Ser/Thr_kinase_AS"/>
</dbReference>
<dbReference type="InterPro" id="IPR050839">
    <property type="entry name" value="Rho-assoc_Ser/Thr_Kinase"/>
</dbReference>
<name>A0A409XJX3_PSICY</name>
<proteinExistence type="inferred from homology"/>
<dbReference type="OrthoDB" id="3359639at2759"/>
<evidence type="ECO:0000313" key="4">
    <source>
        <dbReference type="Proteomes" id="UP000283269"/>
    </source>
</evidence>
<dbReference type="GO" id="GO:0005856">
    <property type="term" value="C:cytoskeleton"/>
    <property type="evidence" value="ECO:0007669"/>
    <property type="project" value="TreeGrafter"/>
</dbReference>
<feature type="domain" description="Protein kinase" evidence="2">
    <location>
        <begin position="76"/>
        <end position="370"/>
    </location>
</feature>
<comment type="similarity">
    <text evidence="1">Belongs to the protein kinase superfamily. STE Ser/Thr protein kinase family. COT1 subfamily.</text>
</comment>
<evidence type="ECO:0000259" key="2">
    <source>
        <dbReference type="PROSITE" id="PS50011"/>
    </source>
</evidence>
<dbReference type="PANTHER" id="PTHR22988:SF75">
    <property type="entry name" value="MYOSIN-16-LIKE"/>
    <property type="match status" value="1"/>
</dbReference>
<dbReference type="GO" id="GO:0005737">
    <property type="term" value="C:cytoplasm"/>
    <property type="evidence" value="ECO:0007669"/>
    <property type="project" value="TreeGrafter"/>
</dbReference>
<dbReference type="InterPro" id="IPR011009">
    <property type="entry name" value="Kinase-like_dom_sf"/>
</dbReference>
<dbReference type="InterPro" id="IPR000719">
    <property type="entry name" value="Prot_kinase_dom"/>
</dbReference>
<dbReference type="STRING" id="93625.A0A409XJX3"/>
<evidence type="ECO:0000256" key="1">
    <source>
        <dbReference type="ARBA" id="ARBA00038271"/>
    </source>
</evidence>
<dbReference type="GO" id="GO:0005524">
    <property type="term" value="F:ATP binding"/>
    <property type="evidence" value="ECO:0007669"/>
    <property type="project" value="InterPro"/>
</dbReference>
<dbReference type="PROSITE" id="PS50011">
    <property type="entry name" value="PROTEIN_KINASE_DOM"/>
    <property type="match status" value="1"/>
</dbReference>
<accession>A0A409XJX3</accession>
<dbReference type="AlphaFoldDB" id="A0A409XJX3"/>
<dbReference type="InParanoid" id="A0A409XJX3"/>
<sequence>MSLSWHQRKNRLALLLKTEGDDDAEGLALDRLMHGQSVIGKTGELAANQKLEYQNLMRPIAKTTEVDALRFKDRELDVVGTLEYGQFGVIDVVTCKLDNCVYVRKSIQKKFALRTRDVRIATYTSMVNDLNFEIRRTLVPHLLCAFQTPTHLSLVMDYAEGGTLWDVLESSPHDGRVLESDMIWWIPQIISAIHWCHLQGFVHRDIKPHNFVLTPDAHIQLIDFGSSTPLLPPNPDGSQLIAKRHCLVPCGTCDYISPEILQAHEEVFVALEMEDEDEPVKFGNSKETEGYGVETDWWSLGAMLYEMVYGVAPFFATDIRQTLNHEKSLRFDQKVDISHEYQHFLRRLLTHAKQCLGRRNVMEITDHPLFDGVSWTTLSNEPAPSGLHLPQFTYSTPEQPAQPDTALADQPYDDSASLCPNVSLAASWKDTSNSVSSFIGFSWGTLAVCYASADEHNTSCGTTTQAIPSSGFHGAGIPIVFIDWSSEQLYAALAFRPLWNDPFAYQEPGPPSSFADEYRVRPPVAACECDHIFAVESG</sequence>